<gene>
    <name evidence="2" type="ORF">AUEXF2481DRAFT_27912</name>
</gene>
<evidence type="ECO:0000256" key="1">
    <source>
        <dbReference type="SAM" id="Phobius"/>
    </source>
</evidence>
<keyword evidence="3" id="KW-1185">Reference proteome</keyword>
<dbReference type="Proteomes" id="UP000030641">
    <property type="component" value="Unassembled WGS sequence"/>
</dbReference>
<evidence type="ECO:0000313" key="3">
    <source>
        <dbReference type="Proteomes" id="UP000030641"/>
    </source>
</evidence>
<dbReference type="EMBL" id="KL584755">
    <property type="protein sequence ID" value="KEQ96776.1"/>
    <property type="molecule type" value="Genomic_DNA"/>
</dbReference>
<dbReference type="GeneID" id="25363609"/>
<keyword evidence="1" id="KW-1133">Transmembrane helix</keyword>
<dbReference type="AlphaFoldDB" id="A0A074ZDM4"/>
<evidence type="ECO:0000313" key="2">
    <source>
        <dbReference type="EMBL" id="KEQ96776.1"/>
    </source>
</evidence>
<keyword evidence="1" id="KW-0472">Membrane</keyword>
<dbReference type="RefSeq" id="XP_013345302.1">
    <property type="nucleotide sequence ID" value="XM_013489848.1"/>
</dbReference>
<name>A0A074ZDM4_AURSE</name>
<organism evidence="2 3">
    <name type="scientific">Aureobasidium subglaciale (strain EXF-2481)</name>
    <name type="common">Aureobasidium pullulans var. subglaciale</name>
    <dbReference type="NCBI Taxonomy" id="1043005"/>
    <lineage>
        <taxon>Eukaryota</taxon>
        <taxon>Fungi</taxon>
        <taxon>Dikarya</taxon>
        <taxon>Ascomycota</taxon>
        <taxon>Pezizomycotina</taxon>
        <taxon>Dothideomycetes</taxon>
        <taxon>Dothideomycetidae</taxon>
        <taxon>Dothideales</taxon>
        <taxon>Saccotheciaceae</taxon>
        <taxon>Aureobasidium</taxon>
    </lineage>
</organism>
<sequence>MLRKSECRKVRWRSAYILSCRWTFVNFTRTSTSLTRLTEGQGVPEEPRIDKPADTAKLASNIKPTVNEKPASTKPANDHTEDTCAGIFGLCFLALLAAIIYTLCINTCALHDFRGQIHAQTKIIVREAGTVTSWIATAPTQTNIVTLHKTTVVSITAITQNVPRNTQTYTIRSPGLYRVVNAEVYAL</sequence>
<dbReference type="HOGENOM" id="CLU_1447397_0_0_1"/>
<accession>A0A074ZDM4</accession>
<keyword evidence="1" id="KW-0812">Transmembrane</keyword>
<protein>
    <submittedName>
        <fullName evidence="2">Uncharacterized protein</fullName>
    </submittedName>
</protein>
<dbReference type="InParanoid" id="A0A074ZDM4"/>
<proteinExistence type="predicted"/>
<reference evidence="2 3" key="1">
    <citation type="journal article" date="2014" name="BMC Genomics">
        <title>Genome sequencing of four Aureobasidium pullulans varieties: biotechnological potential, stress tolerance, and description of new species.</title>
        <authorList>
            <person name="Gostin Ar C."/>
            <person name="Ohm R.A."/>
            <person name="Kogej T."/>
            <person name="Sonjak S."/>
            <person name="Turk M."/>
            <person name="Zajc J."/>
            <person name="Zalar P."/>
            <person name="Grube M."/>
            <person name="Sun H."/>
            <person name="Han J."/>
            <person name="Sharma A."/>
            <person name="Chiniquy J."/>
            <person name="Ngan C.Y."/>
            <person name="Lipzen A."/>
            <person name="Barry K."/>
            <person name="Grigoriev I.V."/>
            <person name="Gunde-Cimerman N."/>
        </authorList>
    </citation>
    <scope>NUCLEOTIDE SEQUENCE [LARGE SCALE GENOMIC DNA]</scope>
    <source>
        <strain evidence="2 3">EXF-2481</strain>
    </source>
</reference>
<feature type="transmembrane region" description="Helical" evidence="1">
    <location>
        <begin position="84"/>
        <end position="103"/>
    </location>
</feature>